<dbReference type="STRING" id="768671.ThimaDRAFT_4839"/>
<organism evidence="1 2">
    <name type="scientific">Thiocapsa marina 5811</name>
    <dbReference type="NCBI Taxonomy" id="768671"/>
    <lineage>
        <taxon>Bacteria</taxon>
        <taxon>Pseudomonadati</taxon>
        <taxon>Pseudomonadota</taxon>
        <taxon>Gammaproteobacteria</taxon>
        <taxon>Chromatiales</taxon>
        <taxon>Chromatiaceae</taxon>
        <taxon>Thiocapsa</taxon>
    </lineage>
</organism>
<keyword evidence="2" id="KW-1185">Reference proteome</keyword>
<dbReference type="AlphaFoldDB" id="F9UIT6"/>
<dbReference type="NCBIfam" id="NF038123">
    <property type="entry name" value="NF038123_dom"/>
    <property type="match status" value="1"/>
</dbReference>
<dbReference type="InterPro" id="IPR009465">
    <property type="entry name" value="Spondin_N"/>
</dbReference>
<dbReference type="RefSeq" id="WP_007195706.1">
    <property type="nucleotide sequence ID" value="NZ_AFWV01000033.1"/>
</dbReference>
<evidence type="ECO:0008006" key="3">
    <source>
        <dbReference type="Google" id="ProtNLM"/>
    </source>
</evidence>
<dbReference type="Gene3D" id="2.60.40.2130">
    <property type="entry name" value="F-spondin domain"/>
    <property type="match status" value="1"/>
</dbReference>
<dbReference type="EMBL" id="AFWV01000033">
    <property type="protein sequence ID" value="EGV15893.1"/>
    <property type="molecule type" value="Genomic_DNA"/>
</dbReference>
<gene>
    <name evidence="1" type="ORF">ThimaDRAFT_4839</name>
</gene>
<proteinExistence type="predicted"/>
<accession>F9UIT6</accession>
<dbReference type="InterPro" id="IPR038678">
    <property type="entry name" value="Spondin_N_sf"/>
</dbReference>
<dbReference type="Proteomes" id="UP000005459">
    <property type="component" value="Unassembled WGS sequence"/>
</dbReference>
<reference evidence="1 2" key="1">
    <citation type="submission" date="2011-06" db="EMBL/GenBank/DDBJ databases">
        <title>The draft genome of Thiocapsa marina 5811.</title>
        <authorList>
            <consortium name="US DOE Joint Genome Institute (JGI-PGF)"/>
            <person name="Lucas S."/>
            <person name="Han J."/>
            <person name="Cheng J.-F."/>
            <person name="Goodwin L."/>
            <person name="Pitluck S."/>
            <person name="Peters L."/>
            <person name="Land M.L."/>
            <person name="Hauser L."/>
            <person name="Vogl K."/>
            <person name="Liu Z."/>
            <person name="Imhoff J."/>
            <person name="Thiel V."/>
            <person name="Frigaard N.-U."/>
            <person name="Bryant D."/>
            <person name="Woyke T.J."/>
        </authorList>
    </citation>
    <scope>NUCLEOTIDE SEQUENCE [LARGE SCALE GENOMIC DNA]</scope>
    <source>
        <strain evidence="1 2">5811</strain>
    </source>
</reference>
<protein>
    <recommendedName>
        <fullName evidence="3">Spondin domain-containing protein</fullName>
    </recommendedName>
</protein>
<evidence type="ECO:0000313" key="1">
    <source>
        <dbReference type="EMBL" id="EGV15893.1"/>
    </source>
</evidence>
<dbReference type="eggNOG" id="ENOG502ZFV4">
    <property type="taxonomic scope" value="Bacteria"/>
</dbReference>
<name>F9UIT6_9GAMM</name>
<sequence>MGWGVKLRFTLGDAASDELALVAEDGVGQDLAALASTLPGVADAQATSAPIPPGETVAFQISSNPGFDVLSVVSMLVNTNDAFLAIDSEPLPKTRRSSVVYRALAYDAGSEANNEDCAFIPGPACPGDSGNARETVNAEGYVYVHNGMHDSADLSAAVYDWRNPVALVKVERTR</sequence>
<evidence type="ECO:0000313" key="2">
    <source>
        <dbReference type="Proteomes" id="UP000005459"/>
    </source>
</evidence>